<dbReference type="PIRSF" id="PIRSF001365">
    <property type="entry name" value="DHDPS"/>
    <property type="match status" value="1"/>
</dbReference>
<keyword evidence="6" id="KW-0028">Amino-acid biosynthesis</keyword>
<dbReference type="GO" id="GO:0008840">
    <property type="term" value="F:4-hydroxy-tetrahydrodipicolinate synthase activity"/>
    <property type="evidence" value="ECO:0007669"/>
    <property type="project" value="UniProtKB-EC"/>
</dbReference>
<dbReference type="HAMAP" id="MF_00418">
    <property type="entry name" value="DapA"/>
    <property type="match status" value="1"/>
</dbReference>
<evidence type="ECO:0000256" key="13">
    <source>
        <dbReference type="PIRSR" id="PIRSR001365-1"/>
    </source>
</evidence>
<dbReference type="NCBIfam" id="TIGR00674">
    <property type="entry name" value="dapA"/>
    <property type="match status" value="1"/>
</dbReference>
<feature type="binding site" evidence="14">
    <location>
        <position position="50"/>
    </location>
    <ligand>
        <name>pyruvate</name>
        <dbReference type="ChEBI" id="CHEBI:15361"/>
    </ligand>
</feature>
<dbReference type="PANTHER" id="PTHR12128">
    <property type="entry name" value="DIHYDRODIPICOLINATE SYNTHASE"/>
    <property type="match status" value="1"/>
</dbReference>
<dbReference type="SMART" id="SM01130">
    <property type="entry name" value="DHDPS"/>
    <property type="match status" value="1"/>
</dbReference>
<dbReference type="InParanoid" id="A0A2R5H237"/>
<evidence type="ECO:0000256" key="7">
    <source>
        <dbReference type="ARBA" id="ARBA00022915"/>
    </source>
</evidence>
<dbReference type="InterPro" id="IPR002220">
    <property type="entry name" value="DapA-like"/>
</dbReference>
<evidence type="ECO:0000256" key="12">
    <source>
        <dbReference type="PIRNR" id="PIRNR001365"/>
    </source>
</evidence>
<keyword evidence="9 12" id="KW-0456">Lyase</keyword>
<evidence type="ECO:0000313" key="16">
    <source>
        <dbReference type="Proteomes" id="UP000241890"/>
    </source>
</evidence>
<evidence type="ECO:0000256" key="6">
    <source>
        <dbReference type="ARBA" id="ARBA00022605"/>
    </source>
</evidence>
<comment type="catalytic activity">
    <reaction evidence="11">
        <text>L-aspartate 4-semialdehyde + pyruvate = (2S,4S)-4-hydroxy-2,3,4,5-tetrahydrodipicolinate + H2O + H(+)</text>
        <dbReference type="Rhea" id="RHEA:34171"/>
        <dbReference type="ChEBI" id="CHEBI:15361"/>
        <dbReference type="ChEBI" id="CHEBI:15377"/>
        <dbReference type="ChEBI" id="CHEBI:15378"/>
        <dbReference type="ChEBI" id="CHEBI:67139"/>
        <dbReference type="ChEBI" id="CHEBI:537519"/>
        <dbReference type="EC" id="4.3.3.7"/>
    </reaction>
</comment>
<organism evidence="15 16">
    <name type="scientific">Hondaea fermentalgiana</name>
    <dbReference type="NCBI Taxonomy" id="2315210"/>
    <lineage>
        <taxon>Eukaryota</taxon>
        <taxon>Sar</taxon>
        <taxon>Stramenopiles</taxon>
        <taxon>Bigyra</taxon>
        <taxon>Labyrinthulomycetes</taxon>
        <taxon>Thraustochytrida</taxon>
        <taxon>Thraustochytriidae</taxon>
        <taxon>Hondaea</taxon>
    </lineage>
</organism>
<comment type="similarity">
    <text evidence="3 12">Belongs to the DapA family.</text>
</comment>
<dbReference type="InterPro" id="IPR020624">
    <property type="entry name" value="Schiff_base-form_aldolases_CS"/>
</dbReference>
<feature type="binding site" evidence="14">
    <location>
        <position position="206"/>
    </location>
    <ligand>
        <name>pyruvate</name>
        <dbReference type="ChEBI" id="CHEBI:15361"/>
    </ligand>
</feature>
<keyword evidence="8" id="KW-0457">Lysine biosynthesis</keyword>
<dbReference type="SUPFAM" id="SSF51569">
    <property type="entry name" value="Aldolase"/>
    <property type="match status" value="1"/>
</dbReference>
<keyword evidence="7" id="KW-0220">Diaminopimelate biosynthesis</keyword>
<comment type="function">
    <text evidence="1">Catalyzes the condensation of (S)-aspartate-beta-semialdehyde [(S)-ASA] and pyruvate to 4-hydroxy-tetrahydrodipicolinate (HTPA).</text>
</comment>
<proteinExistence type="inferred from homology"/>
<dbReference type="PANTHER" id="PTHR12128:SF66">
    <property type="entry name" value="4-HYDROXY-2-OXOGLUTARATE ALDOLASE, MITOCHONDRIAL"/>
    <property type="match status" value="1"/>
</dbReference>
<keyword evidence="5" id="KW-0963">Cytoplasm</keyword>
<keyword evidence="10" id="KW-0704">Schiff base</keyword>
<evidence type="ECO:0000256" key="8">
    <source>
        <dbReference type="ARBA" id="ARBA00023154"/>
    </source>
</evidence>
<sequence length="305" mass="31481">MARLELAGVFPALVTPFSADGKEVDYEALEKLLDAQIAGGVAGVVPIGTTGESPTLTAEEREKIIAMCVEKCAGKCLVIAGTGSNNTEGTVAATKKAKEAGVDAVLIVNPYYSKPSQEGLFQHVKAVNEVGVPIVLYNIPGRTGIALTAATVARMYKELDNVCAIKEATGSLDMASEIRSLCDITVLSGDDSLTLPLMSVGGKGVVSVLSNLAPEKVVSMVKAAADGDFAGAAKQHIELFPVFKGMFCETNPVPCKYAMSLAGMCDASVRLPLAPLAAESKAKVEAMCEAAGLASSPNGAKKAKQ</sequence>
<protein>
    <recommendedName>
        <fullName evidence="4">4-hydroxy-tetrahydrodipicolinate synthase</fullName>
        <ecNumber evidence="4">4.3.3.7</ecNumber>
    </recommendedName>
</protein>
<dbReference type="PROSITE" id="PS00665">
    <property type="entry name" value="DHDPS_1"/>
    <property type="match status" value="1"/>
</dbReference>
<evidence type="ECO:0000256" key="5">
    <source>
        <dbReference type="ARBA" id="ARBA00022490"/>
    </source>
</evidence>
<dbReference type="Pfam" id="PF00701">
    <property type="entry name" value="DHDPS"/>
    <property type="match status" value="1"/>
</dbReference>
<evidence type="ECO:0000256" key="11">
    <source>
        <dbReference type="ARBA" id="ARBA00047836"/>
    </source>
</evidence>
<dbReference type="EC" id="4.3.3.7" evidence="4"/>
<dbReference type="Proteomes" id="UP000241890">
    <property type="component" value="Unassembled WGS sequence"/>
</dbReference>
<dbReference type="UniPathway" id="UPA00034">
    <property type="reaction ID" value="UER00017"/>
</dbReference>
<evidence type="ECO:0000256" key="10">
    <source>
        <dbReference type="ARBA" id="ARBA00023270"/>
    </source>
</evidence>
<keyword evidence="16" id="KW-1185">Reference proteome</keyword>
<dbReference type="PROSITE" id="PS00666">
    <property type="entry name" value="DHDPS_2"/>
    <property type="match status" value="1"/>
</dbReference>
<dbReference type="InterPro" id="IPR020625">
    <property type="entry name" value="Schiff_base-form_aldolases_AS"/>
</dbReference>
<dbReference type="OrthoDB" id="191315at2759"/>
<dbReference type="InterPro" id="IPR013785">
    <property type="entry name" value="Aldolase_TIM"/>
</dbReference>
<accession>A0A2R5H237</accession>
<evidence type="ECO:0000256" key="9">
    <source>
        <dbReference type="ARBA" id="ARBA00023239"/>
    </source>
</evidence>
<name>A0A2R5H237_9STRA</name>
<reference evidence="15 16" key="1">
    <citation type="submission" date="2017-12" db="EMBL/GenBank/DDBJ databases">
        <title>Sequencing, de novo assembly and annotation of complete genome of a new Thraustochytrid species, strain FCC1311.</title>
        <authorList>
            <person name="Sedici K."/>
            <person name="Godart F."/>
            <person name="Aiese Cigliano R."/>
            <person name="Sanseverino W."/>
            <person name="Barakat M."/>
            <person name="Ortet P."/>
            <person name="Marechal E."/>
            <person name="Cagnac O."/>
            <person name="Amato A."/>
        </authorList>
    </citation>
    <scope>NUCLEOTIDE SEQUENCE [LARGE SCALE GENOMIC DNA]</scope>
</reference>
<evidence type="ECO:0000256" key="2">
    <source>
        <dbReference type="ARBA" id="ARBA00005120"/>
    </source>
</evidence>
<evidence type="ECO:0000256" key="3">
    <source>
        <dbReference type="ARBA" id="ARBA00007592"/>
    </source>
</evidence>
<dbReference type="GO" id="GO:0009089">
    <property type="term" value="P:lysine biosynthetic process via diaminopimelate"/>
    <property type="evidence" value="ECO:0007669"/>
    <property type="project" value="UniProtKB-UniPathway"/>
</dbReference>
<dbReference type="Gene3D" id="3.20.20.70">
    <property type="entry name" value="Aldolase class I"/>
    <property type="match status" value="1"/>
</dbReference>
<gene>
    <name evidence="15" type="ORF">FCC1311_111242</name>
</gene>
<feature type="active site" description="Schiff-base intermediate with substrate" evidence="13">
    <location>
        <position position="166"/>
    </location>
</feature>
<dbReference type="EMBL" id="BEYU01000229">
    <property type="protein sequence ID" value="GBG34901.1"/>
    <property type="molecule type" value="Genomic_DNA"/>
</dbReference>
<evidence type="ECO:0000256" key="4">
    <source>
        <dbReference type="ARBA" id="ARBA00012086"/>
    </source>
</evidence>
<dbReference type="InterPro" id="IPR005263">
    <property type="entry name" value="DapA"/>
</dbReference>
<comment type="pathway">
    <text evidence="2">Amino-acid biosynthesis; L-lysine biosynthesis via DAP pathway; (S)-tetrahydrodipicolinate from L-aspartate: step 3/4.</text>
</comment>
<evidence type="ECO:0000256" key="14">
    <source>
        <dbReference type="PIRSR" id="PIRSR001365-2"/>
    </source>
</evidence>
<evidence type="ECO:0000256" key="1">
    <source>
        <dbReference type="ARBA" id="ARBA00003294"/>
    </source>
</evidence>
<dbReference type="GO" id="GO:0019877">
    <property type="term" value="P:diaminopimelate biosynthetic process"/>
    <property type="evidence" value="ECO:0007669"/>
    <property type="project" value="UniProtKB-KW"/>
</dbReference>
<feature type="active site" description="Proton donor/acceptor" evidence="13">
    <location>
        <position position="137"/>
    </location>
</feature>
<dbReference type="PRINTS" id="PR00146">
    <property type="entry name" value="DHPICSNTHASE"/>
</dbReference>
<dbReference type="AlphaFoldDB" id="A0A2R5H237"/>
<comment type="caution">
    <text evidence="15">The sequence shown here is derived from an EMBL/GenBank/DDBJ whole genome shotgun (WGS) entry which is preliminary data.</text>
</comment>
<dbReference type="CDD" id="cd00950">
    <property type="entry name" value="DHDPS"/>
    <property type="match status" value="1"/>
</dbReference>
<evidence type="ECO:0000313" key="15">
    <source>
        <dbReference type="EMBL" id="GBG34901.1"/>
    </source>
</evidence>